<sequence length="91" mass="10311">MTDDIGRQSTPGSPPNRFLEWLKQRWVAILLIVLAVVFIIQNGIAWQTTTMSLLWITVTVPLWLVALIVFAAGCAVGYVFAKRRAARREQR</sequence>
<gene>
    <name evidence="2" type="ORF">G127AT_05090</name>
</gene>
<feature type="transmembrane region" description="Helical" evidence="1">
    <location>
        <begin position="52"/>
        <end position="81"/>
    </location>
</feature>
<dbReference type="RefSeq" id="WP_210900707.1">
    <property type="nucleotide sequence ID" value="NZ_CP071696.1"/>
</dbReference>
<proteinExistence type="predicted"/>
<keyword evidence="1" id="KW-0812">Transmembrane</keyword>
<dbReference type="AlphaFoldDB" id="A0A975IPF7"/>
<dbReference type="Proteomes" id="UP000671914">
    <property type="component" value="Chromosome"/>
</dbReference>
<name>A0A975IPF7_9MICO</name>
<protein>
    <submittedName>
        <fullName evidence="2">DUF1049 domain-containing protein</fullName>
    </submittedName>
</protein>
<dbReference type="EMBL" id="CP071696">
    <property type="protein sequence ID" value="QTX05588.1"/>
    <property type="molecule type" value="Genomic_DNA"/>
</dbReference>
<reference evidence="2" key="1">
    <citation type="submission" date="2021-03" db="EMBL/GenBank/DDBJ databases">
        <title>Agromyces archimandritus sp. nov., isolated from the cockroach Archimandrita tessellata.</title>
        <authorList>
            <person name="Guzman J."/>
            <person name="Ortuzar M."/>
            <person name="Poehlein A."/>
            <person name="Daniel R."/>
            <person name="Trujillo M."/>
            <person name="Vilcinskas A."/>
        </authorList>
    </citation>
    <scope>NUCLEOTIDE SEQUENCE</scope>
    <source>
        <strain evidence="2">G127AT</strain>
    </source>
</reference>
<keyword evidence="1" id="KW-1133">Transmembrane helix</keyword>
<feature type="transmembrane region" description="Helical" evidence="1">
    <location>
        <begin position="26"/>
        <end position="46"/>
    </location>
</feature>
<organism evidence="2 3">
    <name type="scientific">Agromyces archimandritae</name>
    <dbReference type="NCBI Taxonomy" id="2781962"/>
    <lineage>
        <taxon>Bacteria</taxon>
        <taxon>Bacillati</taxon>
        <taxon>Actinomycetota</taxon>
        <taxon>Actinomycetes</taxon>
        <taxon>Micrococcales</taxon>
        <taxon>Microbacteriaceae</taxon>
        <taxon>Agromyces</taxon>
    </lineage>
</organism>
<evidence type="ECO:0000256" key="1">
    <source>
        <dbReference type="SAM" id="Phobius"/>
    </source>
</evidence>
<accession>A0A975IPF7</accession>
<evidence type="ECO:0000313" key="3">
    <source>
        <dbReference type="Proteomes" id="UP000671914"/>
    </source>
</evidence>
<dbReference type="KEGG" id="aarc:G127AT_05090"/>
<evidence type="ECO:0000313" key="2">
    <source>
        <dbReference type="EMBL" id="QTX05588.1"/>
    </source>
</evidence>
<keyword evidence="3" id="KW-1185">Reference proteome</keyword>
<keyword evidence="1" id="KW-0472">Membrane</keyword>